<dbReference type="InterPro" id="IPR004330">
    <property type="entry name" value="FAR1_DNA_bnd_dom"/>
</dbReference>
<protein>
    <recommendedName>
        <fullName evidence="1">Protein FAR1-RELATED SEQUENCE</fullName>
    </recommendedName>
</protein>
<feature type="domain" description="FAR1" evidence="3">
    <location>
        <begin position="125"/>
        <end position="212"/>
    </location>
</feature>
<keyword evidence="1" id="KW-0479">Metal-binding</keyword>
<comment type="function">
    <text evidence="1">Putative transcription activator involved in regulating light control of development.</text>
</comment>
<comment type="subcellular location">
    <subcellularLocation>
        <location evidence="1">Nucleus</location>
    </subcellularLocation>
</comment>
<gene>
    <name evidence="5" type="ORF">FSB_LOCUS9168</name>
</gene>
<dbReference type="PANTHER" id="PTHR31669">
    <property type="entry name" value="PROTEIN FAR1-RELATED SEQUENCE 10-RELATED"/>
    <property type="match status" value="1"/>
</dbReference>
<evidence type="ECO:0000259" key="3">
    <source>
        <dbReference type="Pfam" id="PF03101"/>
    </source>
</evidence>
<keyword evidence="1" id="KW-0863">Zinc-finger</keyword>
<evidence type="ECO:0000256" key="1">
    <source>
        <dbReference type="RuleBase" id="RU367018"/>
    </source>
</evidence>
<evidence type="ECO:0000256" key="2">
    <source>
        <dbReference type="SAM" id="MobiDB-lite"/>
    </source>
</evidence>
<dbReference type="Pfam" id="PF03101">
    <property type="entry name" value="FAR1"/>
    <property type="match status" value="1"/>
</dbReference>
<feature type="region of interest" description="Disordered" evidence="2">
    <location>
        <begin position="709"/>
        <end position="808"/>
    </location>
</feature>
<dbReference type="Pfam" id="PF10551">
    <property type="entry name" value="MULE"/>
    <property type="match status" value="1"/>
</dbReference>
<proteinExistence type="inferred from homology"/>
<sequence>MDVAVTDWATSEMGPAGPTSAKSATLMKNATIFVAKRTKNWAKNGAWEARALHWCIDCTVHVVVAVMSTQEMDGVRSFGASNSFVEDLPQPVEGNMQEDTPESVRNSVIEPRVGMEFDSLQQVIEFYKHYAYSKGFATMTRNSRKKKGFSETSYVNLKCNREGRYSSSVDDPSKKRSTIKNACEAGIKASMDITDKKWRILSFIEDHNHDLSPSKSRHFAAFRHISTDTRRRLLINDNAGVRINSSIKASVVEAGGYENVTYNQRDVRNFLEKERRLKCKEGDGQALHDYFVRMQAKNSNFYHALDLDDELRVQNVFWVDARSRAAYESFNDVITFDTTYLTNKYDMPFAPFIGINHHGESIILGCGLLSSEDTDSFVWVFRQWLQSMCDIAPKAIITDQCQAMRRAIEIVFPETVHRWCIWHITMKLPVKLAGLEAYQDIKHSLLKAVHDSMTVEEFEEKWNHTITLHHLEENEWLAKLYEERERWVPAFLNSNFFAGMSSTQRSESMNAFFDGYLHSSTTLKVFVEQFEKAMRNKVEKEILSDFECFKGKLECSSSSPMEKQFQEAYTHEIFKRVRLEFAGRQGLHALFVLSQQRVTVLPDRYILDRWRKDIKRKHTYVSTCTDDVQHNPVLERYEKLHRLAVGVLEIGAESVENFNVLEKLLIDLKDNFSRSCDKQPSSQRKNSVGAAPDVVRTEVVRSPMVVKRKGRPRMKRLKSSMEEAVSKPKKKRNTAAARNLAHSTSTTGVGGSAYGDGSTSNMEYPVSMPHSNDGVIHLTNPMPSQSFVSESMSQTQAHGNEDQALNLT</sequence>
<feature type="domain" description="MULE transposase" evidence="4">
    <location>
        <begin position="333"/>
        <end position="426"/>
    </location>
</feature>
<keyword evidence="1" id="KW-0862">Zinc</keyword>
<feature type="compositionally biased region" description="Polar residues" evidence="2">
    <location>
        <begin position="781"/>
        <end position="808"/>
    </location>
</feature>
<dbReference type="AlphaFoldDB" id="A0A2N9ER42"/>
<evidence type="ECO:0000259" key="4">
    <source>
        <dbReference type="Pfam" id="PF10551"/>
    </source>
</evidence>
<feature type="region of interest" description="Disordered" evidence="2">
    <location>
        <begin position="1"/>
        <end position="21"/>
    </location>
</feature>
<keyword evidence="1" id="KW-0539">Nucleus</keyword>
<dbReference type="GO" id="GO:0005634">
    <property type="term" value="C:nucleus"/>
    <property type="evidence" value="ECO:0007669"/>
    <property type="project" value="UniProtKB-SubCell"/>
</dbReference>
<dbReference type="GO" id="GO:0008270">
    <property type="term" value="F:zinc ion binding"/>
    <property type="evidence" value="ECO:0007669"/>
    <property type="project" value="UniProtKB-UniRule"/>
</dbReference>
<dbReference type="GO" id="GO:0006355">
    <property type="term" value="P:regulation of DNA-templated transcription"/>
    <property type="evidence" value="ECO:0007669"/>
    <property type="project" value="UniProtKB-UniRule"/>
</dbReference>
<dbReference type="PANTHER" id="PTHR31669:SF283">
    <property type="entry name" value="PROTEIN FAR1-RELATED SEQUENCE"/>
    <property type="match status" value="1"/>
</dbReference>
<dbReference type="InterPro" id="IPR018289">
    <property type="entry name" value="MULE_transposase_dom"/>
</dbReference>
<comment type="similarity">
    <text evidence="1">Belongs to the FHY3/FAR1 family.</text>
</comment>
<reference evidence="5" key="1">
    <citation type="submission" date="2018-02" db="EMBL/GenBank/DDBJ databases">
        <authorList>
            <person name="Cohen D.B."/>
            <person name="Kent A.D."/>
        </authorList>
    </citation>
    <scope>NUCLEOTIDE SEQUENCE</scope>
</reference>
<dbReference type="InterPro" id="IPR031052">
    <property type="entry name" value="FHY3/FAR1"/>
</dbReference>
<accession>A0A2N9ER42</accession>
<evidence type="ECO:0000313" key="5">
    <source>
        <dbReference type="EMBL" id="SPC81286.1"/>
    </source>
</evidence>
<feature type="compositionally biased region" description="Basic residues" evidence="2">
    <location>
        <begin position="709"/>
        <end position="718"/>
    </location>
</feature>
<name>A0A2N9ER42_FAGSY</name>
<organism evidence="5">
    <name type="scientific">Fagus sylvatica</name>
    <name type="common">Beechnut</name>
    <dbReference type="NCBI Taxonomy" id="28930"/>
    <lineage>
        <taxon>Eukaryota</taxon>
        <taxon>Viridiplantae</taxon>
        <taxon>Streptophyta</taxon>
        <taxon>Embryophyta</taxon>
        <taxon>Tracheophyta</taxon>
        <taxon>Spermatophyta</taxon>
        <taxon>Magnoliopsida</taxon>
        <taxon>eudicotyledons</taxon>
        <taxon>Gunneridae</taxon>
        <taxon>Pentapetalae</taxon>
        <taxon>rosids</taxon>
        <taxon>fabids</taxon>
        <taxon>Fagales</taxon>
        <taxon>Fagaceae</taxon>
        <taxon>Fagus</taxon>
    </lineage>
</organism>
<dbReference type="EMBL" id="OIVN01000505">
    <property type="protein sequence ID" value="SPC81286.1"/>
    <property type="molecule type" value="Genomic_DNA"/>
</dbReference>